<accession>A0A177WLC8</accession>
<dbReference type="PROSITE" id="PS50800">
    <property type="entry name" value="SAP"/>
    <property type="match status" value="2"/>
</dbReference>
<dbReference type="PANTHER" id="PTHR28072:SF1">
    <property type="entry name" value="CRUCIFORM CUTTING ENDONUCLEASE 1, MITOCHONDRIAL-RELATED"/>
    <property type="match status" value="1"/>
</dbReference>
<dbReference type="InterPro" id="IPR039197">
    <property type="entry name" value="Mrs1/Cce1"/>
</dbReference>
<gene>
    <name evidence="3" type="ORF">BDEG_24577</name>
</gene>
<dbReference type="OrthoDB" id="5552842at2759"/>
<dbReference type="InterPro" id="IPR036397">
    <property type="entry name" value="RNaseH_sf"/>
</dbReference>
<sequence>MKPLFQKVQLKSFPALRLKKPTDDSLKTAVKDLSTIKISTESLKKSKIQPKSSASKNLTSDLIGESCAISNKQAIACDEANSTTAHKFIDPSKYSNIELMKMCKEMGLKQNGRKKDIVTRLNDFISLQTTPLSNASNQNQLATQHIVSALTNLQSNCVDLSRYTNDQLKKLFCHIYFGHAQTRNSIVGLIHKSRMHAVSTLKRAESNARATRTFTESMPVCDTNINLHRYSKIQLEQIFNHIDFSCAKLKTDVLAKISGSEMTFDAKKQVSKSVDLALNPTNDFIHTELSVADLSKKTKHQNTFNNRFQSIDEPLCNFVENAKNKPIPSNIDQNSKGLAINQTKKSASKRGFKNVPIDTTIIHKPETIKGIKKSKTLRTSNETNQVKSDAPTEKKPSDIYDLDRKQIDKPKKFDLSSTGSKERLIDRTKDLDSENNSFSQDSTLHSLKNTQPITNNNLEPAVDLSSKSLLELQKMCKERGLFYSTTKAKLVERIVAYDSESEDKKAIMRSRNLGIRNSISPKSIEANTAAKAFISKISFNSPPIDFEALKSIGIDNLKISNLAPLCRHFGLPGTGLKSEMIKRLNALQKGDIKILPYKSVLAIDIGTANLGFAHVKLEPKENSSLLATSKLSDDASKRKRASNHQMIPTIKDWGHLDPNLSTRYHPQLYANTLQQLLDQRLFKNDVQTVLVERQTLRPIGPRMSIPHAILQTNAFEGILIGMMTERGRAQNLSIHSISPSAVSDHFELPAVRDHLMKTSAKASCNKATPLADDSETENTTMLKAPFKKSNIQNMYKYKKLASINVVKYLLDRGFVICSSDLRYMFDHSPKKDDLSDSLLMALAHIDWCMAAEKFVSFK</sequence>
<dbReference type="CDD" id="cd16963">
    <property type="entry name" value="CCE1"/>
    <property type="match status" value="1"/>
</dbReference>
<evidence type="ECO:0000313" key="3">
    <source>
        <dbReference type="EMBL" id="OAJ40893.1"/>
    </source>
</evidence>
<feature type="region of interest" description="Disordered" evidence="1">
    <location>
        <begin position="374"/>
        <end position="403"/>
    </location>
</feature>
<feature type="domain" description="SAP" evidence="2">
    <location>
        <begin position="554"/>
        <end position="588"/>
    </location>
</feature>
<evidence type="ECO:0000313" key="4">
    <source>
        <dbReference type="Proteomes" id="UP000077115"/>
    </source>
</evidence>
<feature type="compositionally biased region" description="Polar residues" evidence="1">
    <location>
        <begin position="377"/>
        <end position="387"/>
    </location>
</feature>
<protein>
    <recommendedName>
        <fullName evidence="2">SAP domain-containing protein</fullName>
    </recommendedName>
</protein>
<reference evidence="3 4" key="2">
    <citation type="submission" date="2016-05" db="EMBL/GenBank/DDBJ databases">
        <title>Lineage-specific infection strategies underlie the spectrum of fungal disease in amphibians.</title>
        <authorList>
            <person name="Cuomo C.A."/>
            <person name="Farrer R.A."/>
            <person name="James T."/>
            <person name="Longcore J."/>
            <person name="Birren B."/>
        </authorList>
    </citation>
    <scope>NUCLEOTIDE SEQUENCE [LARGE SCALE GENOMIC DNA]</scope>
    <source>
        <strain evidence="3 4">JEL423</strain>
    </source>
</reference>
<feature type="region of interest" description="Disordered" evidence="1">
    <location>
        <begin position="432"/>
        <end position="452"/>
    </location>
</feature>
<evidence type="ECO:0000256" key="1">
    <source>
        <dbReference type="SAM" id="MobiDB-lite"/>
    </source>
</evidence>
<dbReference type="InterPro" id="IPR012337">
    <property type="entry name" value="RNaseH-like_sf"/>
</dbReference>
<dbReference type="VEuPathDB" id="FungiDB:BDEG_24577"/>
<dbReference type="Pfam" id="PF09159">
    <property type="entry name" value="Ydc2-catalyt"/>
    <property type="match status" value="1"/>
</dbReference>
<dbReference type="SMART" id="SM00513">
    <property type="entry name" value="SAP"/>
    <property type="match status" value="3"/>
</dbReference>
<dbReference type="PANTHER" id="PTHR28072">
    <property type="entry name" value="CRUCIFORM CUTTING ENDONUCLEASE 1, MITOCHONDRIAL-RELATED"/>
    <property type="match status" value="1"/>
</dbReference>
<dbReference type="InterPro" id="IPR003034">
    <property type="entry name" value="SAP_dom"/>
</dbReference>
<dbReference type="GO" id="GO:0005737">
    <property type="term" value="C:cytoplasm"/>
    <property type="evidence" value="ECO:0007669"/>
    <property type="project" value="UniProtKB-ARBA"/>
</dbReference>
<feature type="compositionally biased region" description="Basic and acidic residues" evidence="1">
    <location>
        <begin position="390"/>
        <end position="403"/>
    </location>
</feature>
<dbReference type="EMBL" id="DS022305">
    <property type="protein sequence ID" value="OAJ40893.1"/>
    <property type="molecule type" value="Genomic_DNA"/>
</dbReference>
<proteinExistence type="predicted"/>
<feature type="domain" description="SAP" evidence="2">
    <location>
        <begin position="91"/>
        <end position="125"/>
    </location>
</feature>
<reference evidence="3 4" key="1">
    <citation type="submission" date="2006-10" db="EMBL/GenBank/DDBJ databases">
        <title>The Genome Sequence of Batrachochytrium dendrobatidis JEL423.</title>
        <authorList>
            <consortium name="The Broad Institute Genome Sequencing Platform"/>
            <person name="Birren B."/>
            <person name="Lander E."/>
            <person name="Galagan J."/>
            <person name="Cuomo C."/>
            <person name="Devon K."/>
            <person name="Jaffe D."/>
            <person name="Butler J."/>
            <person name="Alvarez P."/>
            <person name="Gnerre S."/>
            <person name="Grabherr M."/>
            <person name="Kleber M."/>
            <person name="Mauceli E."/>
            <person name="Brockman W."/>
            <person name="Young S."/>
            <person name="LaButti K."/>
            <person name="Sykes S."/>
            <person name="DeCaprio D."/>
            <person name="Crawford M."/>
            <person name="Koehrsen M."/>
            <person name="Engels R."/>
            <person name="Montgomery P."/>
            <person name="Pearson M."/>
            <person name="Howarth C."/>
            <person name="Larson L."/>
            <person name="White J."/>
            <person name="O'Leary S."/>
            <person name="Kodira C."/>
            <person name="Zeng Q."/>
            <person name="Yandava C."/>
            <person name="Alvarado L."/>
            <person name="Longcore J."/>
            <person name="James T."/>
        </authorList>
    </citation>
    <scope>NUCLEOTIDE SEQUENCE [LARGE SCALE GENOMIC DNA]</scope>
    <source>
        <strain evidence="3 4">JEL423</strain>
    </source>
</reference>
<organism evidence="3 4">
    <name type="scientific">Batrachochytrium dendrobatidis (strain JEL423)</name>
    <dbReference type="NCBI Taxonomy" id="403673"/>
    <lineage>
        <taxon>Eukaryota</taxon>
        <taxon>Fungi</taxon>
        <taxon>Fungi incertae sedis</taxon>
        <taxon>Chytridiomycota</taxon>
        <taxon>Chytridiomycota incertae sedis</taxon>
        <taxon>Chytridiomycetes</taxon>
        <taxon>Rhizophydiales</taxon>
        <taxon>Rhizophydiales incertae sedis</taxon>
        <taxon>Batrachochytrium</taxon>
    </lineage>
</organism>
<dbReference type="GO" id="GO:0003676">
    <property type="term" value="F:nucleic acid binding"/>
    <property type="evidence" value="ECO:0007669"/>
    <property type="project" value="InterPro"/>
</dbReference>
<dbReference type="Gene3D" id="1.10.720.30">
    <property type="entry name" value="SAP domain"/>
    <property type="match status" value="1"/>
</dbReference>
<evidence type="ECO:0000259" key="2">
    <source>
        <dbReference type="PROSITE" id="PS50800"/>
    </source>
</evidence>
<dbReference type="Proteomes" id="UP000077115">
    <property type="component" value="Unassembled WGS sequence"/>
</dbReference>
<dbReference type="InterPro" id="IPR036361">
    <property type="entry name" value="SAP_dom_sf"/>
</dbReference>
<feature type="compositionally biased region" description="Polar residues" evidence="1">
    <location>
        <begin position="434"/>
        <end position="452"/>
    </location>
</feature>
<name>A0A177WLC8_BATDL</name>
<dbReference type="AlphaFoldDB" id="A0A177WLC8"/>
<dbReference type="SUPFAM" id="SSF53098">
    <property type="entry name" value="Ribonuclease H-like"/>
    <property type="match status" value="1"/>
</dbReference>
<dbReference type="Gene3D" id="3.30.420.10">
    <property type="entry name" value="Ribonuclease H-like superfamily/Ribonuclease H"/>
    <property type="match status" value="1"/>
</dbReference>
<dbReference type="InterPro" id="IPR015242">
    <property type="entry name" value="Ydc2_cat"/>
</dbReference>